<proteinExistence type="predicted"/>
<feature type="chain" id="PRO_5012103853" description="Phosphate ABC transporter substrate-binding protein" evidence="1">
    <location>
        <begin position="23"/>
        <end position="138"/>
    </location>
</feature>
<keyword evidence="1" id="KW-0732">Signal</keyword>
<reference evidence="2 3" key="1">
    <citation type="submission" date="2017-07" db="EMBL/GenBank/DDBJ databases">
        <title>Annotated genome sequence of Bacterioplanes sanyensis isolated from Red Sea.</title>
        <authorList>
            <person name="Rehman Z.U."/>
        </authorList>
    </citation>
    <scope>NUCLEOTIDE SEQUENCE [LARGE SCALE GENOMIC DNA]</scope>
    <source>
        <strain evidence="2 3">NV9</strain>
    </source>
</reference>
<dbReference type="SUPFAM" id="SSF53850">
    <property type="entry name" value="Periplasmic binding protein-like II"/>
    <property type="match status" value="1"/>
</dbReference>
<sequence length="138" mass="15436">MCGYQWLAALLLVLCVAAPASADRVLVVANLDDPIQLSREQVRNLYMGASIGWQLTPLALKPSNHLRSMFNVQVMGLSEVRIQSYWAQMRFTGRSRPPQEVDDEDALLERLLQQPRAVGYWPAERPLPGALVVVYDGS</sequence>
<evidence type="ECO:0008006" key="4">
    <source>
        <dbReference type="Google" id="ProtNLM"/>
    </source>
</evidence>
<accession>A0A222FFE1</accession>
<evidence type="ECO:0000313" key="2">
    <source>
        <dbReference type="EMBL" id="ASP37480.1"/>
    </source>
</evidence>
<protein>
    <recommendedName>
        <fullName evidence="4">Phosphate ABC transporter substrate-binding protein</fullName>
    </recommendedName>
</protein>
<evidence type="ECO:0000313" key="3">
    <source>
        <dbReference type="Proteomes" id="UP000202440"/>
    </source>
</evidence>
<evidence type="ECO:0000256" key="1">
    <source>
        <dbReference type="SAM" id="SignalP"/>
    </source>
</evidence>
<keyword evidence="3" id="KW-1185">Reference proteome</keyword>
<dbReference type="KEGG" id="bsan:CHH28_01775"/>
<dbReference type="EMBL" id="CP022530">
    <property type="protein sequence ID" value="ASP37480.1"/>
    <property type="molecule type" value="Genomic_DNA"/>
</dbReference>
<gene>
    <name evidence="2" type="ORF">CHH28_01775</name>
</gene>
<dbReference type="RefSeq" id="WP_094058698.1">
    <property type="nucleotide sequence ID" value="NZ_CP022530.1"/>
</dbReference>
<dbReference type="OrthoDB" id="5368544at2"/>
<organism evidence="2 3">
    <name type="scientific">Bacterioplanes sanyensis</name>
    <dbReference type="NCBI Taxonomy" id="1249553"/>
    <lineage>
        <taxon>Bacteria</taxon>
        <taxon>Pseudomonadati</taxon>
        <taxon>Pseudomonadota</taxon>
        <taxon>Gammaproteobacteria</taxon>
        <taxon>Oceanospirillales</taxon>
        <taxon>Oceanospirillaceae</taxon>
        <taxon>Bacterioplanes</taxon>
    </lineage>
</organism>
<dbReference type="AlphaFoldDB" id="A0A222FFE1"/>
<dbReference type="Proteomes" id="UP000202440">
    <property type="component" value="Chromosome"/>
</dbReference>
<name>A0A222FFE1_9GAMM</name>
<feature type="signal peptide" evidence="1">
    <location>
        <begin position="1"/>
        <end position="22"/>
    </location>
</feature>